<comment type="caution">
    <text evidence="2">The sequence shown here is derived from an EMBL/GenBank/DDBJ whole genome shotgun (WGS) entry which is preliminary data.</text>
</comment>
<organism evidence="2 3">
    <name type="scientific">Leucobacter ruminantium</name>
    <dbReference type="NCBI Taxonomy" id="1289170"/>
    <lineage>
        <taxon>Bacteria</taxon>
        <taxon>Bacillati</taxon>
        <taxon>Actinomycetota</taxon>
        <taxon>Actinomycetes</taxon>
        <taxon>Micrococcales</taxon>
        <taxon>Microbacteriaceae</taxon>
        <taxon>Leucobacter</taxon>
    </lineage>
</organism>
<keyword evidence="1" id="KW-1133">Transmembrane helix</keyword>
<dbReference type="Proteomes" id="UP000664398">
    <property type="component" value="Unassembled WGS sequence"/>
</dbReference>
<evidence type="ECO:0000256" key="1">
    <source>
        <dbReference type="SAM" id="Phobius"/>
    </source>
</evidence>
<protein>
    <submittedName>
        <fullName evidence="2">Uncharacterized protein</fullName>
    </submittedName>
</protein>
<reference evidence="2" key="1">
    <citation type="submission" date="2021-03" db="EMBL/GenBank/DDBJ databases">
        <title>Leucobacter chromiisoli sp. nov., isolated from chromium-containing soil of chemical plant.</title>
        <authorList>
            <person name="Xu Z."/>
        </authorList>
    </citation>
    <scope>NUCLEOTIDE SEQUENCE</scope>
    <source>
        <strain evidence="2">A2</strain>
    </source>
</reference>
<evidence type="ECO:0000313" key="3">
    <source>
        <dbReference type="Proteomes" id="UP000664398"/>
    </source>
</evidence>
<proteinExistence type="predicted"/>
<keyword evidence="1" id="KW-0812">Transmembrane</keyword>
<evidence type="ECO:0000313" key="2">
    <source>
        <dbReference type="EMBL" id="MBO1806517.1"/>
    </source>
</evidence>
<accession>A0A939LXY3</accession>
<dbReference type="AlphaFoldDB" id="A0A939LXY3"/>
<sequence length="56" mass="5865">MNQQSPLEEELERRLSELETVEVSDPAHAMLSGGAITAFIAVVVGVVAAAWIGASL</sequence>
<name>A0A939LXY3_9MICO</name>
<keyword evidence="3" id="KW-1185">Reference proteome</keyword>
<gene>
    <name evidence="2" type="ORF">J4H91_14520</name>
</gene>
<keyword evidence="1" id="KW-0472">Membrane</keyword>
<dbReference type="EMBL" id="JAGDYL010000038">
    <property type="protein sequence ID" value="MBO1806517.1"/>
    <property type="molecule type" value="Genomic_DNA"/>
</dbReference>
<feature type="transmembrane region" description="Helical" evidence="1">
    <location>
        <begin position="29"/>
        <end position="54"/>
    </location>
</feature>
<dbReference type="RefSeq" id="WP_208046971.1">
    <property type="nucleotide sequence ID" value="NZ_JAGDYL010000038.1"/>
</dbReference>